<dbReference type="Gene3D" id="2.40.420.20">
    <property type="match status" value="1"/>
</dbReference>
<protein>
    <recommendedName>
        <fullName evidence="5">HlyD family efflux transporter periplasmic adaptor subunit</fullName>
    </recommendedName>
</protein>
<evidence type="ECO:0008006" key="5">
    <source>
        <dbReference type="Google" id="ProtNLM"/>
    </source>
</evidence>
<keyword evidence="2" id="KW-0812">Transmembrane</keyword>
<dbReference type="Proteomes" id="UP001139354">
    <property type="component" value="Unassembled WGS sequence"/>
</dbReference>
<gene>
    <name evidence="3" type="ORF">KEC57_16700</name>
</gene>
<evidence type="ECO:0000256" key="1">
    <source>
        <dbReference type="SAM" id="MobiDB-lite"/>
    </source>
</evidence>
<keyword evidence="2" id="KW-1133">Transmembrane helix</keyword>
<keyword evidence="4" id="KW-1185">Reference proteome</keyword>
<organism evidence="3 4">
    <name type="scientific">Microbacterium allomyrinae</name>
    <dbReference type="NCBI Taxonomy" id="2830666"/>
    <lineage>
        <taxon>Bacteria</taxon>
        <taxon>Bacillati</taxon>
        <taxon>Actinomycetota</taxon>
        <taxon>Actinomycetes</taxon>
        <taxon>Micrococcales</taxon>
        <taxon>Microbacteriaceae</taxon>
        <taxon>Microbacterium</taxon>
    </lineage>
</organism>
<feature type="transmembrane region" description="Helical" evidence="2">
    <location>
        <begin position="69"/>
        <end position="92"/>
    </location>
</feature>
<evidence type="ECO:0000313" key="4">
    <source>
        <dbReference type="Proteomes" id="UP001139354"/>
    </source>
</evidence>
<sequence length="551" mass="56056">MHDDAAGNTAADGSDAPEDSVDADFDELLEPAGEDGRTAGDTAIAPADETAPRAGWRARWARVFHGNRALWIVALIAVASLVAGLVVGRFVISPADAAASAEAPAPGLITVPVDFGQLSNDVTIRGEVGYADATEVTLDTTSLSGPAIVTGRVPAPGVEFGPLAIALEIAGRPVIVLPGDLPAYRTIRFGMSGPDVVQFKQAMAAVGIDAGDPASDVFDAAAAQAVTALYGLVGYAPPPAPEGSADAVQGASEGVSAAQQSLAAANDELARAGAGASAVALREADNQIARVQRELDAARVLDPADPLLVADLEDQLALAKLQRAEVAEPADTRGQRAAVDAAREQVSRAQEALSRAREEALPFLPSSEILYLSALPRRVDAVTAARGSILQGAAMTVSGASLELTGSAAEADAKLLEVGGEASFELPDGATHRAVIAEIVPGEDGSARWTIGFTPDPLAPEQVQQLQGANVRVSIPVGATQGDVLFVPLAAVTAGPGGESRVEVVDGDPRDGDRAETRLVVVETGLAADGSVEVRPVDGGIEEGDLVVVGR</sequence>
<reference evidence="3" key="1">
    <citation type="submission" date="2021-04" db="EMBL/GenBank/DDBJ databases">
        <title>Microbacterium tenobrionis sp. nov. and Microbacterium allomyrinae sp. nov., isolated from larvae of Tenobrio molitor and Allomyrina dichotoma, respectively.</title>
        <authorList>
            <person name="Lee S.D."/>
        </authorList>
    </citation>
    <scope>NUCLEOTIDE SEQUENCE</scope>
    <source>
        <strain evidence="3">BWT-G7</strain>
    </source>
</reference>
<accession>A0A9X1LXT2</accession>
<comment type="caution">
    <text evidence="3">The sequence shown here is derived from an EMBL/GenBank/DDBJ whole genome shotgun (WGS) entry which is preliminary data.</text>
</comment>
<name>A0A9X1LXT2_9MICO</name>
<evidence type="ECO:0000256" key="2">
    <source>
        <dbReference type="SAM" id="Phobius"/>
    </source>
</evidence>
<dbReference type="AlphaFoldDB" id="A0A9X1LXT2"/>
<feature type="compositionally biased region" description="Acidic residues" evidence="1">
    <location>
        <begin position="15"/>
        <end position="24"/>
    </location>
</feature>
<keyword evidence="2" id="KW-0472">Membrane</keyword>
<feature type="region of interest" description="Disordered" evidence="1">
    <location>
        <begin position="1"/>
        <end position="24"/>
    </location>
</feature>
<dbReference type="EMBL" id="JAGTTN010000007">
    <property type="protein sequence ID" value="MCC2033827.1"/>
    <property type="molecule type" value="Genomic_DNA"/>
</dbReference>
<evidence type="ECO:0000313" key="3">
    <source>
        <dbReference type="EMBL" id="MCC2033827.1"/>
    </source>
</evidence>
<proteinExistence type="predicted"/>